<evidence type="ECO:0000313" key="3">
    <source>
        <dbReference type="Proteomes" id="UP000314294"/>
    </source>
</evidence>
<protein>
    <submittedName>
        <fullName evidence="2">Uncharacterized protein</fullName>
    </submittedName>
</protein>
<dbReference type="EMBL" id="SRLO01000562">
    <property type="protein sequence ID" value="TNN52018.1"/>
    <property type="molecule type" value="Genomic_DNA"/>
</dbReference>
<proteinExistence type="predicted"/>
<feature type="region of interest" description="Disordered" evidence="1">
    <location>
        <begin position="55"/>
        <end position="100"/>
    </location>
</feature>
<evidence type="ECO:0000256" key="1">
    <source>
        <dbReference type="SAM" id="MobiDB-lite"/>
    </source>
</evidence>
<comment type="caution">
    <text evidence="2">The sequence shown here is derived from an EMBL/GenBank/DDBJ whole genome shotgun (WGS) entry which is preliminary data.</text>
</comment>
<dbReference type="Proteomes" id="UP000314294">
    <property type="component" value="Unassembled WGS sequence"/>
</dbReference>
<reference evidence="2 3" key="1">
    <citation type="submission" date="2019-03" db="EMBL/GenBank/DDBJ databases">
        <title>First draft genome of Liparis tanakae, snailfish: a comprehensive survey of snailfish specific genes.</title>
        <authorList>
            <person name="Kim W."/>
            <person name="Song I."/>
            <person name="Jeong J.-H."/>
            <person name="Kim D."/>
            <person name="Kim S."/>
            <person name="Ryu S."/>
            <person name="Song J.Y."/>
            <person name="Lee S.K."/>
        </authorList>
    </citation>
    <scope>NUCLEOTIDE SEQUENCE [LARGE SCALE GENOMIC DNA]</scope>
    <source>
        <tissue evidence="2">Muscle</tissue>
    </source>
</reference>
<accession>A0A4Z2GEN3</accession>
<keyword evidence="3" id="KW-1185">Reference proteome</keyword>
<gene>
    <name evidence="2" type="ORF">EYF80_037782</name>
</gene>
<dbReference type="AlphaFoldDB" id="A0A4Z2GEN3"/>
<evidence type="ECO:0000313" key="2">
    <source>
        <dbReference type="EMBL" id="TNN52018.1"/>
    </source>
</evidence>
<sequence length="100" mass="10565">MTVELGINIRSVNESSSGYKVIPQDIDIHLCALCATARAASRWRSMMSQPWSLVSQSSAPSGVIDGRSIKVRRGSRRGTQTTGGEEAAGEGRGGTSEARA</sequence>
<name>A0A4Z2GEN3_9TELE</name>
<organism evidence="2 3">
    <name type="scientific">Liparis tanakae</name>
    <name type="common">Tanaka's snailfish</name>
    <dbReference type="NCBI Taxonomy" id="230148"/>
    <lineage>
        <taxon>Eukaryota</taxon>
        <taxon>Metazoa</taxon>
        <taxon>Chordata</taxon>
        <taxon>Craniata</taxon>
        <taxon>Vertebrata</taxon>
        <taxon>Euteleostomi</taxon>
        <taxon>Actinopterygii</taxon>
        <taxon>Neopterygii</taxon>
        <taxon>Teleostei</taxon>
        <taxon>Neoteleostei</taxon>
        <taxon>Acanthomorphata</taxon>
        <taxon>Eupercaria</taxon>
        <taxon>Perciformes</taxon>
        <taxon>Cottioidei</taxon>
        <taxon>Cottales</taxon>
        <taxon>Liparidae</taxon>
        <taxon>Liparis</taxon>
    </lineage>
</organism>